<dbReference type="InterPro" id="IPR001509">
    <property type="entry name" value="Epimerase_deHydtase"/>
</dbReference>
<feature type="domain" description="NAD-dependent epimerase/dehydratase" evidence="6">
    <location>
        <begin position="7"/>
        <end position="238"/>
    </location>
</feature>
<dbReference type="SUPFAM" id="SSF51735">
    <property type="entry name" value="NAD(P)-binding Rossmann-fold domains"/>
    <property type="match status" value="1"/>
</dbReference>
<keyword evidence="5" id="KW-0511">Multifunctional enzyme</keyword>
<evidence type="ECO:0000256" key="4">
    <source>
        <dbReference type="ARBA" id="ARBA00023235"/>
    </source>
</evidence>
<feature type="site" description="Important for catalytic activity" evidence="5">
    <location>
        <position position="108"/>
    </location>
</feature>
<evidence type="ECO:0000256" key="2">
    <source>
        <dbReference type="ARBA" id="ARBA00022857"/>
    </source>
</evidence>
<feature type="binding site" evidence="5">
    <location>
        <position position="270"/>
    </location>
    <ligand>
        <name>substrate</name>
    </ligand>
</feature>
<evidence type="ECO:0000313" key="8">
    <source>
        <dbReference type="Proteomes" id="UP001501556"/>
    </source>
</evidence>
<dbReference type="InterPro" id="IPR028614">
    <property type="entry name" value="GDP_fucose/colitose_synth"/>
</dbReference>
<dbReference type="RefSeq" id="WP_345121537.1">
    <property type="nucleotide sequence ID" value="NZ_BAABDI010000004.1"/>
</dbReference>
<accession>A0ABP7PG15</accession>
<feature type="binding site" evidence="5">
    <location>
        <begin position="164"/>
        <end position="167"/>
    </location>
    <ligand>
        <name>NADP(+)</name>
        <dbReference type="ChEBI" id="CHEBI:58349"/>
    </ligand>
</feature>
<protein>
    <recommendedName>
        <fullName evidence="5">GDP-L-fucose synthase</fullName>
        <ecNumber evidence="5">1.1.1.271</ecNumber>
    </recommendedName>
    <alternativeName>
        <fullName evidence="5">GDP-4-keto-6-deoxy-D-mannose-3,5-epimerase-4-reductase</fullName>
    </alternativeName>
</protein>
<dbReference type="Proteomes" id="UP001501556">
    <property type="component" value="Unassembled WGS sequence"/>
</dbReference>
<proteinExistence type="inferred from homology"/>
<dbReference type="InterPro" id="IPR036291">
    <property type="entry name" value="NAD(P)-bd_dom_sf"/>
</dbReference>
<keyword evidence="2 5" id="KW-0521">NADP</keyword>
<evidence type="ECO:0000313" key="7">
    <source>
        <dbReference type="EMBL" id="GAA3964978.1"/>
    </source>
</evidence>
<comment type="similarity">
    <text evidence="1 5">Belongs to the NAD(P)-dependent epimerase/dehydratase family. Fucose synthase subfamily.</text>
</comment>
<evidence type="ECO:0000256" key="5">
    <source>
        <dbReference type="HAMAP-Rule" id="MF_00956"/>
    </source>
</evidence>
<dbReference type="PANTHER" id="PTHR43238:SF1">
    <property type="entry name" value="GDP-L-FUCOSE SYNTHASE"/>
    <property type="match status" value="1"/>
</dbReference>
<dbReference type="PANTHER" id="PTHR43238">
    <property type="entry name" value="GDP-L-FUCOSE SYNTHASE"/>
    <property type="match status" value="1"/>
</dbReference>
<dbReference type="EMBL" id="BAABDI010000004">
    <property type="protein sequence ID" value="GAA3964978.1"/>
    <property type="molecule type" value="Genomic_DNA"/>
</dbReference>
<feature type="binding site" evidence="5">
    <location>
        <position position="210"/>
    </location>
    <ligand>
        <name>substrate</name>
    </ligand>
</feature>
<reference evidence="8" key="1">
    <citation type="journal article" date="2019" name="Int. J. Syst. Evol. Microbiol.">
        <title>The Global Catalogue of Microorganisms (GCM) 10K type strain sequencing project: providing services to taxonomists for standard genome sequencing and annotation.</title>
        <authorList>
            <consortium name="The Broad Institute Genomics Platform"/>
            <consortium name="The Broad Institute Genome Sequencing Center for Infectious Disease"/>
            <person name="Wu L."/>
            <person name="Ma J."/>
        </authorList>
    </citation>
    <scope>NUCLEOTIDE SEQUENCE [LARGE SCALE GENOMIC DNA]</scope>
    <source>
        <strain evidence="8">JCM 17217</strain>
    </source>
</reference>
<dbReference type="CDD" id="cd05239">
    <property type="entry name" value="GDP_FS_SDR_e"/>
    <property type="match status" value="1"/>
</dbReference>
<feature type="binding site" evidence="5">
    <location>
        <begin position="106"/>
        <end position="109"/>
    </location>
    <ligand>
        <name>NADP(+)</name>
        <dbReference type="ChEBI" id="CHEBI:58349"/>
    </ligand>
</feature>
<keyword evidence="4 5" id="KW-0413">Isomerase</keyword>
<feature type="binding site" evidence="5">
    <location>
        <position position="141"/>
    </location>
    <ligand>
        <name>NADP(+)</name>
        <dbReference type="ChEBI" id="CHEBI:58349"/>
    </ligand>
</feature>
<feature type="binding site" evidence="5">
    <location>
        <position position="180"/>
    </location>
    <ligand>
        <name>NADP(+)</name>
        <dbReference type="ChEBI" id="CHEBI:58349"/>
    </ligand>
</feature>
<organism evidence="7 8">
    <name type="scientific">Hymenobacter antarcticus</name>
    <dbReference type="NCBI Taxonomy" id="486270"/>
    <lineage>
        <taxon>Bacteria</taxon>
        <taxon>Pseudomonadati</taxon>
        <taxon>Bacteroidota</taxon>
        <taxon>Cytophagia</taxon>
        <taxon>Cytophagales</taxon>
        <taxon>Hymenobacteraceae</taxon>
        <taxon>Hymenobacter</taxon>
    </lineage>
</organism>
<evidence type="ECO:0000259" key="6">
    <source>
        <dbReference type="Pfam" id="PF01370"/>
    </source>
</evidence>
<evidence type="ECO:0000256" key="1">
    <source>
        <dbReference type="ARBA" id="ARBA00005959"/>
    </source>
</evidence>
<feature type="active site" description="Proton donor/acceptor" evidence="5">
    <location>
        <position position="137"/>
    </location>
</feature>
<name>A0ABP7PG15_9BACT</name>
<evidence type="ECO:0000256" key="3">
    <source>
        <dbReference type="ARBA" id="ARBA00023002"/>
    </source>
</evidence>
<comment type="caution">
    <text evidence="7">The sequence shown here is derived from an EMBL/GenBank/DDBJ whole genome shotgun (WGS) entry which is preliminary data.</text>
</comment>
<feature type="binding site" evidence="5">
    <location>
        <position position="203"/>
    </location>
    <ligand>
        <name>substrate</name>
    </ligand>
</feature>
<dbReference type="Pfam" id="PF01370">
    <property type="entry name" value="Epimerase"/>
    <property type="match status" value="1"/>
</dbReference>
<gene>
    <name evidence="5" type="primary">fcl</name>
    <name evidence="7" type="ORF">GCM10022407_09380</name>
</gene>
<feature type="binding site" evidence="5">
    <location>
        <position position="188"/>
    </location>
    <ligand>
        <name>substrate</name>
    </ligand>
</feature>
<sequence length="317" mass="35623">MEKTAKIYVAGHRGMVGSAFMRLLGRLGYTNLITRTSAELDLRDQAAVARFFAREKPEYVLLAAAKVGGIHANNTYRADFLYDNLMIEGNVLDQSYRHGVRKLLYLGSSCIYPKQAPQPIREDYMMTGPLEATNEPYAISKIAGVKMCEAYRDQHGCNFITVMPTNLYGPHDNYDLENSHVMAALLRKFVEAVQLQLPRVEVWGTGTPRREFLHVDDLAEACLFLMEHYNERGAVNVGTGRDMTIRELAELIGELVGFQGEIHFDFSRPDGTMRKVLDVSKVHNLGWHHRISLHTGLRAVLASAEWEAATQPPVLTA</sequence>
<dbReference type="EC" id="1.1.1.271" evidence="5"/>
<feature type="binding site" evidence="5">
    <location>
        <begin position="11"/>
        <end position="17"/>
    </location>
    <ligand>
        <name>NADP(+)</name>
        <dbReference type="ChEBI" id="CHEBI:58349"/>
    </ligand>
</feature>
<feature type="site" description="Important for catalytic activity" evidence="5">
    <location>
        <position position="110"/>
    </location>
</feature>
<comment type="catalytic activity">
    <reaction evidence="5">
        <text>GDP-beta-L-fucose + NADP(+) = GDP-4-dehydro-alpha-D-rhamnose + NADPH + H(+)</text>
        <dbReference type="Rhea" id="RHEA:18885"/>
        <dbReference type="ChEBI" id="CHEBI:15378"/>
        <dbReference type="ChEBI" id="CHEBI:57273"/>
        <dbReference type="ChEBI" id="CHEBI:57783"/>
        <dbReference type="ChEBI" id="CHEBI:57964"/>
        <dbReference type="ChEBI" id="CHEBI:58349"/>
        <dbReference type="EC" id="1.1.1.271"/>
    </reaction>
</comment>
<comment type="pathway">
    <text evidence="5">Nucleotide-sugar biosynthesis; GDP-L-fucose biosynthesis via de novo pathway; GDP-L-fucose from GDP-alpha-D-mannose: step 2/2.</text>
</comment>
<dbReference type="Gene3D" id="3.40.50.720">
    <property type="entry name" value="NAD(P)-binding Rossmann-like Domain"/>
    <property type="match status" value="1"/>
</dbReference>
<dbReference type="Gene3D" id="3.90.25.10">
    <property type="entry name" value="UDP-galactose 4-epimerase, domain 1"/>
    <property type="match status" value="1"/>
</dbReference>
<dbReference type="HAMAP" id="MF_00956">
    <property type="entry name" value="GDP_fucose_synth"/>
    <property type="match status" value="1"/>
</dbReference>
<keyword evidence="8" id="KW-1185">Reference proteome</keyword>
<keyword evidence="3 5" id="KW-0560">Oxidoreductase</keyword>
<comment type="function">
    <text evidence="5">Catalyzes the two-step NADP-dependent conversion of GDP-4-dehydro-6-deoxy-D-mannose to GDP-fucose, involving an epimerase and a reductase reaction.</text>
</comment>